<dbReference type="SUPFAM" id="SSF54631">
    <property type="entry name" value="CBS-domain pair"/>
    <property type="match status" value="1"/>
</dbReference>
<dbReference type="InterPro" id="IPR044725">
    <property type="entry name" value="CBSX3_CBS_dom"/>
</dbReference>
<dbReference type="SMART" id="SM00116">
    <property type="entry name" value="CBS"/>
    <property type="match status" value="2"/>
</dbReference>
<sequence>MSTVKQILSSKMSNQLAVIAPTASVFDALVIMSERNIGALLVLEEGQLIGTFSERDYARKGILQGRASKETPVRDMMSAEIACVSPDASVQECMALMTHKRFRHLPVLDEGKLVGVISIGDVVHRLIGDQAFTIQHLEEYITGNTLAV</sequence>
<dbReference type="OrthoDB" id="9807125at2"/>
<dbReference type="Proteomes" id="UP000194003">
    <property type="component" value="Unassembled WGS sequence"/>
</dbReference>
<dbReference type="Gene3D" id="3.10.580.10">
    <property type="entry name" value="CBS-domain"/>
    <property type="match status" value="1"/>
</dbReference>
<feature type="domain" description="CBS" evidence="3">
    <location>
        <begin position="12"/>
        <end position="68"/>
    </location>
</feature>
<evidence type="ECO:0000256" key="1">
    <source>
        <dbReference type="ARBA" id="ARBA00023122"/>
    </source>
</evidence>
<comment type="caution">
    <text evidence="4">The sequence shown here is derived from an EMBL/GenBank/DDBJ whole genome shotgun (WGS) entry which is preliminary data.</text>
</comment>
<evidence type="ECO:0000313" key="5">
    <source>
        <dbReference type="Proteomes" id="UP000194003"/>
    </source>
</evidence>
<reference evidence="4 5" key="1">
    <citation type="journal article" date="2016" name="BMC Genomics">
        <title>Combined genomic and structural analyses of a cultured magnetotactic bacterium reveals its niche adaptation to a dynamic environment.</title>
        <authorList>
            <person name="Araujo A.C."/>
            <person name="Morillo V."/>
            <person name="Cypriano J."/>
            <person name="Teixeira L.C."/>
            <person name="Leao P."/>
            <person name="Lyra S."/>
            <person name="Almeida L.G."/>
            <person name="Bazylinski D.A."/>
            <person name="Vasconcellos A.T."/>
            <person name="Abreu F."/>
            <person name="Lins U."/>
        </authorList>
    </citation>
    <scope>NUCLEOTIDE SEQUENCE [LARGE SCALE GENOMIC DNA]</scope>
    <source>
        <strain evidence="4 5">IT-1</strain>
    </source>
</reference>
<evidence type="ECO:0000313" key="4">
    <source>
        <dbReference type="EMBL" id="OSM07038.1"/>
    </source>
</evidence>
<dbReference type="STRING" id="1434232.MAIT1_00052"/>
<organism evidence="4 5">
    <name type="scientific">Magnetofaba australis IT-1</name>
    <dbReference type="NCBI Taxonomy" id="1434232"/>
    <lineage>
        <taxon>Bacteria</taxon>
        <taxon>Pseudomonadati</taxon>
        <taxon>Pseudomonadota</taxon>
        <taxon>Magnetococcia</taxon>
        <taxon>Magnetococcales</taxon>
        <taxon>Magnetococcaceae</taxon>
        <taxon>Magnetofaba</taxon>
    </lineage>
</organism>
<dbReference type="InterPro" id="IPR051257">
    <property type="entry name" value="Diverse_CBS-Domain"/>
</dbReference>
<dbReference type="CDD" id="cd04623">
    <property type="entry name" value="CBS_pair_bac_euk"/>
    <property type="match status" value="1"/>
</dbReference>
<keyword evidence="1 2" id="KW-0129">CBS domain</keyword>
<dbReference type="PANTHER" id="PTHR43080:SF2">
    <property type="entry name" value="CBS DOMAIN-CONTAINING PROTEIN"/>
    <property type="match status" value="1"/>
</dbReference>
<dbReference type="AlphaFoldDB" id="A0A1Y2K8G8"/>
<evidence type="ECO:0000259" key="3">
    <source>
        <dbReference type="PROSITE" id="PS51371"/>
    </source>
</evidence>
<dbReference type="InterPro" id="IPR046342">
    <property type="entry name" value="CBS_dom_sf"/>
</dbReference>
<proteinExistence type="predicted"/>
<dbReference type="InterPro" id="IPR000644">
    <property type="entry name" value="CBS_dom"/>
</dbReference>
<accession>A0A1Y2K8G8</accession>
<name>A0A1Y2K8G8_9PROT</name>
<protein>
    <submittedName>
        <fullName evidence="4">Putative signal transduction protein</fullName>
    </submittedName>
</protein>
<evidence type="ECO:0000256" key="2">
    <source>
        <dbReference type="PROSITE-ProRule" id="PRU00703"/>
    </source>
</evidence>
<dbReference type="Pfam" id="PF00571">
    <property type="entry name" value="CBS"/>
    <property type="match status" value="2"/>
</dbReference>
<feature type="domain" description="CBS" evidence="3">
    <location>
        <begin position="76"/>
        <end position="132"/>
    </location>
</feature>
<keyword evidence="5" id="KW-1185">Reference proteome</keyword>
<dbReference type="EMBL" id="LVJN01000015">
    <property type="protein sequence ID" value="OSM07038.1"/>
    <property type="molecule type" value="Genomic_DNA"/>
</dbReference>
<dbReference type="PANTHER" id="PTHR43080">
    <property type="entry name" value="CBS DOMAIN-CONTAINING PROTEIN CBSX3, MITOCHONDRIAL"/>
    <property type="match status" value="1"/>
</dbReference>
<dbReference type="RefSeq" id="WP_085440954.1">
    <property type="nucleotide sequence ID" value="NZ_LVJN01000015.1"/>
</dbReference>
<gene>
    <name evidence="4" type="ORF">MAIT1_00052</name>
</gene>
<dbReference type="PROSITE" id="PS51371">
    <property type="entry name" value="CBS"/>
    <property type="match status" value="2"/>
</dbReference>